<protein>
    <submittedName>
        <fullName evidence="2">Uncharacterized protein</fullName>
    </submittedName>
</protein>
<feature type="region of interest" description="Disordered" evidence="1">
    <location>
        <begin position="73"/>
        <end position="160"/>
    </location>
</feature>
<dbReference type="AlphaFoldDB" id="A0A8T0HHK4"/>
<gene>
    <name evidence="2" type="ORF">KC19_6G182100</name>
</gene>
<feature type="compositionally biased region" description="Low complexity" evidence="1">
    <location>
        <begin position="73"/>
        <end position="84"/>
    </location>
</feature>
<feature type="compositionally biased region" description="Acidic residues" evidence="1">
    <location>
        <begin position="132"/>
        <end position="146"/>
    </location>
</feature>
<proteinExistence type="predicted"/>
<evidence type="ECO:0000313" key="3">
    <source>
        <dbReference type="Proteomes" id="UP000822688"/>
    </source>
</evidence>
<name>A0A8T0HHK4_CERPU</name>
<feature type="compositionally biased region" description="Acidic residues" evidence="1">
    <location>
        <begin position="87"/>
        <end position="107"/>
    </location>
</feature>
<organism evidence="2 3">
    <name type="scientific">Ceratodon purpureus</name>
    <name type="common">Fire moss</name>
    <name type="synonym">Dicranum purpureum</name>
    <dbReference type="NCBI Taxonomy" id="3225"/>
    <lineage>
        <taxon>Eukaryota</taxon>
        <taxon>Viridiplantae</taxon>
        <taxon>Streptophyta</taxon>
        <taxon>Embryophyta</taxon>
        <taxon>Bryophyta</taxon>
        <taxon>Bryophytina</taxon>
        <taxon>Bryopsida</taxon>
        <taxon>Dicranidae</taxon>
        <taxon>Pseudoditrichales</taxon>
        <taxon>Ditrichaceae</taxon>
        <taxon>Ceratodon</taxon>
    </lineage>
</organism>
<reference evidence="2 3" key="1">
    <citation type="submission" date="2020-06" db="EMBL/GenBank/DDBJ databases">
        <title>WGS assembly of Ceratodon purpureus strain R40.</title>
        <authorList>
            <person name="Carey S.B."/>
            <person name="Jenkins J."/>
            <person name="Shu S."/>
            <person name="Lovell J.T."/>
            <person name="Sreedasyam A."/>
            <person name="Maumus F."/>
            <person name="Tiley G.P."/>
            <person name="Fernandez-Pozo N."/>
            <person name="Barry K."/>
            <person name="Chen C."/>
            <person name="Wang M."/>
            <person name="Lipzen A."/>
            <person name="Daum C."/>
            <person name="Saski C.A."/>
            <person name="Payton A.C."/>
            <person name="Mcbreen J.C."/>
            <person name="Conrad R.E."/>
            <person name="Kollar L.M."/>
            <person name="Olsson S."/>
            <person name="Huttunen S."/>
            <person name="Landis J.B."/>
            <person name="Wickett N.J."/>
            <person name="Johnson M.G."/>
            <person name="Rensing S.A."/>
            <person name="Grimwood J."/>
            <person name="Schmutz J."/>
            <person name="Mcdaniel S.F."/>
        </authorList>
    </citation>
    <scope>NUCLEOTIDE SEQUENCE [LARGE SCALE GENOMIC DNA]</scope>
    <source>
        <strain evidence="2 3">R40</strain>
    </source>
</reference>
<sequence length="231" mass="25447">MSESLSDFTDISVVDDLVAVSEEPVPQSPDIADWPGLDFNRRSNIVVSDEPGTLAATEVGYVENVDEVTAVVPVANPVANPAVPSVEPDDEDDDQENVKEEFEDEEPGQGFTKEGDDDEDPDDVFIPQSENLLEDEEDQGVEDGAEAQEPNPEGCAGKGSRFRALDLNELKNTSVGGERQSLHLENWTRNAFDEWRRFRGIPTTKTIGELSEEEDIQGFVELLHDSQTTPK</sequence>
<evidence type="ECO:0000313" key="2">
    <source>
        <dbReference type="EMBL" id="KAG0570705.1"/>
    </source>
</evidence>
<keyword evidence="3" id="KW-1185">Reference proteome</keyword>
<evidence type="ECO:0000256" key="1">
    <source>
        <dbReference type="SAM" id="MobiDB-lite"/>
    </source>
</evidence>
<accession>A0A8T0HHK4</accession>
<dbReference type="EMBL" id="CM026427">
    <property type="protein sequence ID" value="KAG0570705.1"/>
    <property type="molecule type" value="Genomic_DNA"/>
</dbReference>
<dbReference type="Proteomes" id="UP000822688">
    <property type="component" value="Chromosome 6"/>
</dbReference>
<comment type="caution">
    <text evidence="2">The sequence shown here is derived from an EMBL/GenBank/DDBJ whole genome shotgun (WGS) entry which is preliminary data.</text>
</comment>